<evidence type="ECO:0000256" key="2">
    <source>
        <dbReference type="ARBA" id="ARBA00022722"/>
    </source>
</evidence>
<name>A0A1Y5FES8_9BACT</name>
<evidence type="ECO:0000256" key="4">
    <source>
        <dbReference type="ARBA" id="ARBA00022801"/>
    </source>
</evidence>
<dbReference type="InterPro" id="IPR013551">
    <property type="entry name" value="YicC-like_C"/>
</dbReference>
<dbReference type="GO" id="GO:0004521">
    <property type="term" value="F:RNA endonuclease activity"/>
    <property type="evidence" value="ECO:0007669"/>
    <property type="project" value="InterPro"/>
</dbReference>
<comment type="caution">
    <text evidence="8">The sequence shown here is derived from an EMBL/GenBank/DDBJ whole genome shotgun (WGS) entry which is preliminary data.</text>
</comment>
<accession>A0A1Y5FES8</accession>
<comment type="cofactor">
    <cofactor evidence="1">
        <name>a divalent metal cation</name>
        <dbReference type="ChEBI" id="CHEBI:60240"/>
    </cofactor>
</comment>
<dbReference type="PANTHER" id="PTHR30636:SF3">
    <property type="entry name" value="UPF0701 PROTEIN YICC"/>
    <property type="match status" value="1"/>
</dbReference>
<dbReference type="EMBL" id="MAAO01000004">
    <property type="protein sequence ID" value="OUR98704.1"/>
    <property type="molecule type" value="Genomic_DNA"/>
</dbReference>
<protein>
    <submittedName>
        <fullName evidence="8">YicC family protein</fullName>
    </submittedName>
</protein>
<dbReference type="GO" id="GO:0016787">
    <property type="term" value="F:hydrolase activity"/>
    <property type="evidence" value="ECO:0007669"/>
    <property type="project" value="UniProtKB-KW"/>
</dbReference>
<dbReference type="AlphaFoldDB" id="A0A1Y5FES8"/>
<gene>
    <name evidence="8" type="ORF">A9Q84_04630</name>
</gene>
<feature type="domain" description="Endoribonuclease YicC-like N-terminal" evidence="6">
    <location>
        <begin position="3"/>
        <end position="154"/>
    </location>
</feature>
<evidence type="ECO:0000256" key="3">
    <source>
        <dbReference type="ARBA" id="ARBA00022759"/>
    </source>
</evidence>
<evidence type="ECO:0000259" key="6">
    <source>
        <dbReference type="Pfam" id="PF03755"/>
    </source>
</evidence>
<evidence type="ECO:0000313" key="9">
    <source>
        <dbReference type="Proteomes" id="UP000196531"/>
    </source>
</evidence>
<dbReference type="NCBIfam" id="TIGR00255">
    <property type="entry name" value="YicC/YloC family endoribonuclease"/>
    <property type="match status" value="1"/>
</dbReference>
<evidence type="ECO:0000256" key="5">
    <source>
        <dbReference type="ARBA" id="ARBA00035648"/>
    </source>
</evidence>
<keyword evidence="2" id="KW-0540">Nuclease</keyword>
<dbReference type="InterPro" id="IPR005229">
    <property type="entry name" value="YicC/YloC-like"/>
</dbReference>
<evidence type="ECO:0000313" key="8">
    <source>
        <dbReference type="EMBL" id="OUR98704.1"/>
    </source>
</evidence>
<dbReference type="Proteomes" id="UP000196531">
    <property type="component" value="Unassembled WGS sequence"/>
</dbReference>
<dbReference type="Pfam" id="PF03755">
    <property type="entry name" value="YicC-like_N"/>
    <property type="match status" value="1"/>
</dbReference>
<comment type="similarity">
    <text evidence="5">Belongs to the YicC/YloC family.</text>
</comment>
<reference evidence="9" key="1">
    <citation type="journal article" date="2017" name="Proc. Natl. Acad. Sci. U.S.A.">
        <title>Simulation of Deepwater Horizon oil plume reveals substrate specialization within a complex community of hydrocarbon-degraders.</title>
        <authorList>
            <person name="Hu P."/>
            <person name="Dubinsky E.A."/>
            <person name="Probst A.J."/>
            <person name="Wang J."/>
            <person name="Sieber C.M.K."/>
            <person name="Tom L.M."/>
            <person name="Gardinali P."/>
            <person name="Banfield J.F."/>
            <person name="Atlas R.M."/>
            <person name="Andersen G.L."/>
        </authorList>
    </citation>
    <scope>NUCLEOTIDE SEQUENCE [LARGE SCALE GENOMIC DNA]</scope>
</reference>
<evidence type="ECO:0000259" key="7">
    <source>
        <dbReference type="Pfam" id="PF08340"/>
    </source>
</evidence>
<dbReference type="InterPro" id="IPR013527">
    <property type="entry name" value="YicC-like_N"/>
</dbReference>
<dbReference type="Pfam" id="PF08340">
    <property type="entry name" value="YicC-like_C"/>
    <property type="match status" value="1"/>
</dbReference>
<dbReference type="PANTHER" id="PTHR30636">
    <property type="entry name" value="UPF0701 PROTEIN YICC"/>
    <property type="match status" value="1"/>
</dbReference>
<evidence type="ECO:0000256" key="1">
    <source>
        <dbReference type="ARBA" id="ARBA00001968"/>
    </source>
</evidence>
<keyword evidence="3" id="KW-0255">Endonuclease</keyword>
<organism evidence="8 9">
    <name type="scientific">Halobacteriovorax marinus</name>
    <dbReference type="NCBI Taxonomy" id="97084"/>
    <lineage>
        <taxon>Bacteria</taxon>
        <taxon>Pseudomonadati</taxon>
        <taxon>Bdellovibrionota</taxon>
        <taxon>Bacteriovoracia</taxon>
        <taxon>Bacteriovoracales</taxon>
        <taxon>Halobacteriovoraceae</taxon>
        <taxon>Halobacteriovorax</taxon>
    </lineage>
</organism>
<sequence length="290" mass="33472">MPIQSMTGFGKGEASSEDWIISAEVKSVNHRFKDTRFKMSSLFAPIEINLKNKLSSTFKRGSFDIFINYKKAEGKTKFDDIDEEKVASFLSKISKMVKASGLELSIQPTEFLRQDFYKDLDDKSEESLILAKEAFSNALANLADSRLSEGEKLLKVIKEHRQQYEEHFNVICGETDHFQKNVEDKLKKKFAEFSSDLNIEEPRFLQEVVYYLEKLDVHEEINRIKSHLEKLDSILDQGGEVGRQIDFLIQELNRETNTIGSKSSLKEISENVVQMKVQLEKIREQSLNIE</sequence>
<feature type="domain" description="Endoribonuclease YicC-like C-terminal" evidence="7">
    <location>
        <begin position="175"/>
        <end position="290"/>
    </location>
</feature>
<proteinExistence type="inferred from homology"/>
<keyword evidence="4" id="KW-0378">Hydrolase</keyword>